<dbReference type="InterPro" id="IPR011551">
    <property type="entry name" value="NTP_PyrPHydrolase_MazG"/>
</dbReference>
<name>A0ABQ0K2X1_9BACT</name>
<comment type="caution">
    <text evidence="2">The sequence shown here is derived from an EMBL/GenBank/DDBJ whole genome shotgun (WGS) entry which is preliminary data.</text>
</comment>
<evidence type="ECO:0000259" key="1">
    <source>
        <dbReference type="Pfam" id="PF03819"/>
    </source>
</evidence>
<gene>
    <name evidence="2" type="ORF">BROSI_C0013</name>
</gene>
<dbReference type="Pfam" id="PF03819">
    <property type="entry name" value="MazG"/>
    <property type="match status" value="2"/>
</dbReference>
<dbReference type="InterPro" id="IPR048015">
    <property type="entry name" value="NTP-PPase_MazG-like_N"/>
</dbReference>
<dbReference type="PANTHER" id="PTHR30522:SF0">
    <property type="entry name" value="NUCLEOSIDE TRIPHOSPHATE PYROPHOSPHOHYDROLASE"/>
    <property type="match status" value="1"/>
</dbReference>
<evidence type="ECO:0000313" key="2">
    <source>
        <dbReference type="EMBL" id="GAN35409.1"/>
    </source>
</evidence>
<dbReference type="RefSeq" id="WP_052566041.1">
    <property type="nucleotide sequence ID" value="NZ_BAFN01000003.1"/>
</dbReference>
<protein>
    <submittedName>
        <fullName evidence="2">Nucleoside-triphosphate pyrophosphatase</fullName>
    </submittedName>
</protein>
<dbReference type="NCBIfam" id="TIGR00444">
    <property type="entry name" value="mazG"/>
    <property type="match status" value="1"/>
</dbReference>
<accession>A0ABQ0K2X1</accession>
<organism evidence="2 3">
    <name type="scientific">Candidatus Brocadia sinica JPN1</name>
    <dbReference type="NCBI Taxonomy" id="1197129"/>
    <lineage>
        <taxon>Bacteria</taxon>
        <taxon>Pseudomonadati</taxon>
        <taxon>Planctomycetota</taxon>
        <taxon>Candidatus Brocadiia</taxon>
        <taxon>Candidatus Brocadiales</taxon>
        <taxon>Candidatus Brocadiaceae</taxon>
        <taxon>Candidatus Brocadia</taxon>
    </lineage>
</organism>
<dbReference type="Gene3D" id="1.10.287.1080">
    <property type="entry name" value="MazG-like"/>
    <property type="match status" value="2"/>
</dbReference>
<reference evidence="3" key="1">
    <citation type="journal article" date="2015" name="Genome Announc.">
        <title>Draft Genome Sequence of an Anaerobic Ammonium-Oxidizing Bacterium, "Candidatus Brocadia sinica".</title>
        <authorList>
            <person name="Oshiki M."/>
            <person name="Shinyako-Hata K."/>
            <person name="Satoh H."/>
            <person name="Okabe S."/>
        </authorList>
    </citation>
    <scope>NUCLEOTIDE SEQUENCE [LARGE SCALE GENOMIC DNA]</scope>
    <source>
        <strain evidence="3">JPN1</strain>
    </source>
</reference>
<dbReference type="SUPFAM" id="SSF101386">
    <property type="entry name" value="all-alpha NTP pyrophosphatases"/>
    <property type="match status" value="2"/>
</dbReference>
<dbReference type="Proteomes" id="UP000032309">
    <property type="component" value="Unassembled WGS sequence"/>
</dbReference>
<feature type="domain" description="NTP pyrophosphohydrolase MazG-like" evidence="1">
    <location>
        <begin position="34"/>
        <end position="107"/>
    </location>
</feature>
<dbReference type="EMBL" id="BAFN01000003">
    <property type="protein sequence ID" value="GAN35409.1"/>
    <property type="molecule type" value="Genomic_DNA"/>
</dbReference>
<dbReference type="InterPro" id="IPR004518">
    <property type="entry name" value="MazG-like_dom"/>
</dbReference>
<evidence type="ECO:0000313" key="3">
    <source>
        <dbReference type="Proteomes" id="UP000032309"/>
    </source>
</evidence>
<proteinExistence type="predicted"/>
<dbReference type="PANTHER" id="PTHR30522">
    <property type="entry name" value="NUCLEOSIDE TRIPHOSPHATE PYROPHOSPHOHYDROLASE"/>
    <property type="match status" value="1"/>
</dbReference>
<feature type="domain" description="NTP pyrophosphohydrolase MazG-like" evidence="1">
    <location>
        <begin position="173"/>
        <end position="234"/>
    </location>
</feature>
<keyword evidence="3" id="KW-1185">Reference proteome</keyword>
<dbReference type="InterPro" id="IPR048011">
    <property type="entry name" value="NTP-PPase_MazG-like_C"/>
</dbReference>
<dbReference type="NCBIfam" id="NF007113">
    <property type="entry name" value="PRK09562.1"/>
    <property type="match status" value="1"/>
</dbReference>
<dbReference type="CDD" id="cd11529">
    <property type="entry name" value="NTP-PPase_MazG_Cterm"/>
    <property type="match status" value="1"/>
</dbReference>
<sequence length="275" mass="31665">MNTSKDKSISLFQDLIELMRKLRSKDGCPWDKEQSHASLKPHLVEETYEVIDAIDSGDPDKLKEELADLFFHIIFHCQIAKEKGEFDIDGVIALCLDKMTRRHPHVFGDATAATPEEVLHQWEQIKKQEKGYEERKFIVDGLPKHLPALQKAQKLQKKVAKVGFDWPDITGVMAKVDEELAEVKEAIRENKPENIAEEVGDLLFSIVNLSRFLNLDTENVLHKTIYKFVDRFKRVETELAAMGKDIEKCSLEEMDAVWNKVKINQKQEIGIQKPE</sequence>
<dbReference type="CDD" id="cd11528">
    <property type="entry name" value="NTP-PPase_MazG_Nterm"/>
    <property type="match status" value="1"/>
</dbReference>